<name>A0A6G4WUT7_9ACTN</name>
<dbReference type="Proteomes" id="UP000477722">
    <property type="component" value="Unassembled WGS sequence"/>
</dbReference>
<comment type="caution">
    <text evidence="2">The sequence shown here is derived from an EMBL/GenBank/DDBJ whole genome shotgun (WGS) entry which is preliminary data.</text>
</comment>
<feature type="region of interest" description="Disordered" evidence="1">
    <location>
        <begin position="451"/>
        <end position="475"/>
    </location>
</feature>
<dbReference type="SUPFAM" id="SSF53756">
    <property type="entry name" value="UDP-Glycosyltransferase/glycogen phosphorylase"/>
    <property type="match status" value="1"/>
</dbReference>
<dbReference type="AlphaFoldDB" id="A0A6G4WUT7"/>
<evidence type="ECO:0000313" key="2">
    <source>
        <dbReference type="EMBL" id="NGO68878.1"/>
    </source>
</evidence>
<sequence>MTGESGADWIRVPVGEDAGRWTTRSRCRRVLAVVHNVTAATRLLDVLPLFHDDPRVQLLATCTGSSPFQSGVPELLAEAGLPVLPWRQALATPVDLALAASYGGQLERLRGKLAVLSHGIGYNKKLATPDTGHRTPDTGRPVPVPTFGLAPEWLLHEGRPVADATVLSHPEQLDRLRAVCPQAAPTAVLAGDPCFDRLLAAGPERDRFRRALGVAPGQRLVLLTSTWNPHSLFGDAGDDTLPALLPRLATELPADEYRVAAVLHPNIWHGHGPGQIHAWLARARRAGLALADPLQEWRQALLAADVVLGDHGSVTYYAAALGTPTLLAAAPLDGLDPASPVAEFVRAAPRLRPYEPLRRQLDRAVSCHDPARAARARERTSSAPGQAAALLRRTAYRLLGLEEPAAPARLAPLPLPPYAPPRRTVPLRVLTRLLGGAPPEVSVVRYADPAYEPEGGPGQGPDAADAAHTAVAEDGWEPEARTWADVLLRRADPDDPRLGPPAVWTAQMLARYPSCALAASVTGPDRCVVRPRSGPLVRLRAAPGPDGWPDPCDPAVYASALHAWLSEGKTLAELRGGLTVRTGASVHRVHVTEE</sequence>
<proteinExistence type="predicted"/>
<gene>
    <name evidence="2" type="ORF">G5C65_11030</name>
</gene>
<dbReference type="Gene3D" id="3.40.50.12580">
    <property type="match status" value="1"/>
</dbReference>
<dbReference type="EMBL" id="JAAKZZ010000083">
    <property type="protein sequence ID" value="NGO68878.1"/>
    <property type="molecule type" value="Genomic_DNA"/>
</dbReference>
<evidence type="ECO:0000256" key="1">
    <source>
        <dbReference type="SAM" id="MobiDB-lite"/>
    </source>
</evidence>
<accession>A0A6G4WUT7</accession>
<keyword evidence="3" id="KW-1185">Reference proteome</keyword>
<organism evidence="2 3">
    <name type="scientific">Streptomyces boncukensis</name>
    <dbReference type="NCBI Taxonomy" id="2711219"/>
    <lineage>
        <taxon>Bacteria</taxon>
        <taxon>Bacillati</taxon>
        <taxon>Actinomycetota</taxon>
        <taxon>Actinomycetes</taxon>
        <taxon>Kitasatosporales</taxon>
        <taxon>Streptomycetaceae</taxon>
        <taxon>Streptomyces</taxon>
    </lineage>
</organism>
<evidence type="ECO:0008006" key="4">
    <source>
        <dbReference type="Google" id="ProtNLM"/>
    </source>
</evidence>
<protein>
    <recommendedName>
        <fullName evidence="4">Translation initiation factor IF-2</fullName>
    </recommendedName>
</protein>
<dbReference type="InterPro" id="IPR043148">
    <property type="entry name" value="TagF_C"/>
</dbReference>
<evidence type="ECO:0000313" key="3">
    <source>
        <dbReference type="Proteomes" id="UP000477722"/>
    </source>
</evidence>
<feature type="compositionally biased region" description="Low complexity" evidence="1">
    <location>
        <begin position="451"/>
        <end position="473"/>
    </location>
</feature>
<reference evidence="2 3" key="1">
    <citation type="submission" date="2020-02" db="EMBL/GenBank/DDBJ databases">
        <title>Whole-genome analyses of novel actinobacteria.</title>
        <authorList>
            <person name="Sahin N."/>
            <person name="Tatar D."/>
        </authorList>
    </citation>
    <scope>NUCLEOTIDE SEQUENCE [LARGE SCALE GENOMIC DNA]</scope>
    <source>
        <strain evidence="2 3">SB3404</strain>
    </source>
</reference>